<protein>
    <submittedName>
        <fullName evidence="1">Uncharacterized protein</fullName>
    </submittedName>
</protein>
<dbReference type="Proteomes" id="UP000829398">
    <property type="component" value="Chromosome 7"/>
</dbReference>
<sequence length="578" mass="63423">MESGCTELRLVCPVAFGRSESTIRHVESVSGAKIRFLDDLSSDDCVLQITADSSSAAANRDNHPNVRREEEETWTAEQKALVRLYETIVRREAAGEQAEVVGDREVTCKMLIGRGLSKVFEKIESESGANVRILAKDHFFAADDLLIQISGSFPDVKKALLSVSNFVQDSRRVDALKANVTKSSGMVVQGNPYPPAAEPFHQRGYAPSYHSRGYSSGPGHETVGGRNRMFYEEEVVFKLLCHLDKVGSLIGKGGSIVRTFQNETGASIKIADILPDSEERIVVISARENSEMRHSPAQDAVMRVHSRIAEIGFEPGQAVVARLLVHSQQIGCLLGRGGHIVSEMRRATGASIRVFPKDQAPRCGSPHDEIVQVIGNYHSVQDALFHITSRLRETIFPMKRPGPNNGHSYLPPFPEMPPPPFRPRHNPASPGSYPSPVGPFHSMDRGMGPSQPFDHQAAFSHGMDPMVPPNSDRIPFPYGSERPGHGPTFDRPPSPRSWTPQGVGGGDPRGFDASSGFTPRNRPVESGNHAAILTSTTVEVVIPQLYMAHVYGEYNSNLSHIRQVGRYLNAVDFYFSSC</sequence>
<evidence type="ECO:0000313" key="1">
    <source>
        <dbReference type="EMBL" id="KAH9716191.1"/>
    </source>
</evidence>
<evidence type="ECO:0000313" key="2">
    <source>
        <dbReference type="Proteomes" id="UP000829398"/>
    </source>
</evidence>
<dbReference type="EMBL" id="CM039176">
    <property type="protein sequence ID" value="KAH9716191.1"/>
    <property type="molecule type" value="Genomic_DNA"/>
</dbReference>
<proteinExistence type="predicted"/>
<gene>
    <name evidence="1" type="ORF">KPL71_021370</name>
</gene>
<organism evidence="1 2">
    <name type="scientific">Citrus sinensis</name>
    <name type="common">Sweet orange</name>
    <name type="synonym">Citrus aurantium var. sinensis</name>
    <dbReference type="NCBI Taxonomy" id="2711"/>
    <lineage>
        <taxon>Eukaryota</taxon>
        <taxon>Viridiplantae</taxon>
        <taxon>Streptophyta</taxon>
        <taxon>Embryophyta</taxon>
        <taxon>Tracheophyta</taxon>
        <taxon>Spermatophyta</taxon>
        <taxon>Magnoliopsida</taxon>
        <taxon>eudicotyledons</taxon>
        <taxon>Gunneridae</taxon>
        <taxon>Pentapetalae</taxon>
        <taxon>rosids</taxon>
        <taxon>malvids</taxon>
        <taxon>Sapindales</taxon>
        <taxon>Rutaceae</taxon>
        <taxon>Aurantioideae</taxon>
        <taxon>Citrus</taxon>
    </lineage>
</organism>
<comment type="caution">
    <text evidence="1">The sequence shown here is derived from an EMBL/GenBank/DDBJ whole genome shotgun (WGS) entry which is preliminary data.</text>
</comment>
<keyword evidence="2" id="KW-1185">Reference proteome</keyword>
<accession>A0ACB8JEJ2</accession>
<reference evidence="2" key="1">
    <citation type="journal article" date="2023" name="Hortic. Res.">
        <title>A chromosome-level phased genome enabling allele-level studies in sweet orange: a case study on citrus Huanglongbing tolerance.</title>
        <authorList>
            <person name="Wu B."/>
            <person name="Yu Q."/>
            <person name="Deng Z."/>
            <person name="Duan Y."/>
            <person name="Luo F."/>
            <person name="Gmitter F. Jr."/>
        </authorList>
    </citation>
    <scope>NUCLEOTIDE SEQUENCE [LARGE SCALE GENOMIC DNA]</scope>
    <source>
        <strain evidence="2">cv. Valencia</strain>
    </source>
</reference>
<name>A0ACB8JEJ2_CITSI</name>